<name>X1JBF1_9ZZZZ</name>
<feature type="non-terminal residue" evidence="1">
    <location>
        <position position="1"/>
    </location>
</feature>
<organism evidence="1">
    <name type="scientific">marine sediment metagenome</name>
    <dbReference type="NCBI Taxonomy" id="412755"/>
    <lineage>
        <taxon>unclassified sequences</taxon>
        <taxon>metagenomes</taxon>
        <taxon>ecological metagenomes</taxon>
    </lineage>
</organism>
<dbReference type="AlphaFoldDB" id="X1JBF1"/>
<accession>X1JBF1</accession>
<evidence type="ECO:0000313" key="1">
    <source>
        <dbReference type="EMBL" id="GAH67078.1"/>
    </source>
</evidence>
<reference evidence="1" key="1">
    <citation type="journal article" date="2014" name="Front. Microbiol.">
        <title>High frequency of phylogenetically diverse reductive dehalogenase-homologous genes in deep subseafloor sedimentary metagenomes.</title>
        <authorList>
            <person name="Kawai M."/>
            <person name="Futagami T."/>
            <person name="Toyoda A."/>
            <person name="Takaki Y."/>
            <person name="Nishi S."/>
            <person name="Hori S."/>
            <person name="Arai W."/>
            <person name="Tsubouchi T."/>
            <person name="Morono Y."/>
            <person name="Uchiyama I."/>
            <person name="Ito T."/>
            <person name="Fujiyama A."/>
            <person name="Inagaki F."/>
            <person name="Takami H."/>
        </authorList>
    </citation>
    <scope>NUCLEOTIDE SEQUENCE</scope>
    <source>
        <strain evidence="1">Expedition CK06-06</strain>
    </source>
</reference>
<comment type="caution">
    <text evidence="1">The sequence shown here is derived from an EMBL/GenBank/DDBJ whole genome shotgun (WGS) entry which is preliminary data.</text>
</comment>
<sequence length="44" mass="5234">LIREGDENNTRQFISKQSKRTAYMSKRTFHLTMSSKNAIIWCLE</sequence>
<protein>
    <submittedName>
        <fullName evidence="1">Uncharacterized protein</fullName>
    </submittedName>
</protein>
<proteinExistence type="predicted"/>
<dbReference type="EMBL" id="BARU01030773">
    <property type="protein sequence ID" value="GAH67078.1"/>
    <property type="molecule type" value="Genomic_DNA"/>
</dbReference>
<gene>
    <name evidence="1" type="ORF">S03H2_48771</name>
</gene>